<organism evidence="3 4">
    <name type="scientific">Mycobacterium intermedium</name>
    <dbReference type="NCBI Taxonomy" id="28445"/>
    <lineage>
        <taxon>Bacteria</taxon>
        <taxon>Bacillati</taxon>
        <taxon>Actinomycetota</taxon>
        <taxon>Actinomycetes</taxon>
        <taxon>Mycobacteriales</taxon>
        <taxon>Mycobacteriaceae</taxon>
        <taxon>Mycobacterium</taxon>
        <taxon>Mycobacterium simiae complex</taxon>
    </lineage>
</organism>
<evidence type="ECO:0000313" key="4">
    <source>
        <dbReference type="Proteomes" id="UP000192739"/>
    </source>
</evidence>
<feature type="transmembrane region" description="Helical" evidence="2">
    <location>
        <begin position="72"/>
        <end position="93"/>
    </location>
</feature>
<evidence type="ECO:0008006" key="5">
    <source>
        <dbReference type="Google" id="ProtNLM"/>
    </source>
</evidence>
<dbReference type="STRING" id="28445.BHQ20_23260"/>
<feature type="compositionally biased region" description="Basic and acidic residues" evidence="1">
    <location>
        <begin position="26"/>
        <end position="35"/>
    </location>
</feature>
<dbReference type="Pfam" id="PF04286">
    <property type="entry name" value="DUF445"/>
    <property type="match status" value="1"/>
</dbReference>
<keyword evidence="2" id="KW-1133">Transmembrane helix</keyword>
<keyword evidence="4" id="KW-1185">Reference proteome</keyword>
<keyword evidence="2" id="KW-0472">Membrane</keyword>
<proteinExistence type="predicted"/>
<dbReference type="AlphaFoldDB" id="A0A1E3S7P6"/>
<name>A0A1E3S7P6_MYCIE</name>
<keyword evidence="2" id="KW-0812">Transmembrane</keyword>
<comment type="caution">
    <text evidence="3">The sequence shown here is derived from an EMBL/GenBank/DDBJ whole genome shotgun (WGS) entry which is preliminary data.</text>
</comment>
<gene>
    <name evidence="3" type="ORF">BST27_22465</name>
</gene>
<dbReference type="PANTHER" id="PTHR38442">
    <property type="entry name" value="INNER MEMBRANE PROTEIN-RELATED"/>
    <property type="match status" value="1"/>
</dbReference>
<reference evidence="3 4" key="1">
    <citation type="submission" date="2017-02" db="EMBL/GenBank/DDBJ databases">
        <title>The new phylogeny of genus Mycobacterium.</title>
        <authorList>
            <person name="Tortoli E."/>
            <person name="Trovato A."/>
            <person name="Cirillo D.M."/>
        </authorList>
    </citation>
    <scope>NUCLEOTIDE SEQUENCE [LARGE SCALE GENOMIC DNA]</scope>
    <source>
        <strain evidence="3 4">DSM 44049</strain>
    </source>
</reference>
<sequence>MRVIADDGVVAHRALPARGASGSSGRRPDGRKPDGHGPVAPNTPHKSFAESFAGADPAADAERRSALRRMKVVALSFLVGASLVFLLCRWLQVDGTAPLWVGYVAAAAEAGMVGALADWFAVTALFKHPLGIPIPHTAIIKRKKDQLGEGLGTFVRENFLSADVVEGKLRDAEVPGRLGKWLCEPVHAQRVASETATVLRVLVELLRDEDVQQVIDKMIVRRIAEPQWGPPIGRVLHTLLAENRQEALIQLLADRAFQWSLNAGVVIQRVVERDSPTWSPKFIDHLVGDRIHRELMDFTDKVRRNPDHELRRSATRFLFEFADDLQNDAATIARADAVKEQLMARDEIANAAATAWKTLKRLVLEGVDDPSSALRTRITDAVIQIGESLRDDAELRDKVENWMVRGVQHLVSQYGVEITAIITETIERWDAEEASRRIELHVGRDLQFIRINGTVVGSLAGLAIYAIAQLLF</sequence>
<evidence type="ECO:0000313" key="3">
    <source>
        <dbReference type="EMBL" id="ORA97350.1"/>
    </source>
</evidence>
<dbReference type="GO" id="GO:0005886">
    <property type="term" value="C:plasma membrane"/>
    <property type="evidence" value="ECO:0007669"/>
    <property type="project" value="TreeGrafter"/>
</dbReference>
<evidence type="ECO:0000256" key="2">
    <source>
        <dbReference type="SAM" id="Phobius"/>
    </source>
</evidence>
<evidence type="ECO:0000256" key="1">
    <source>
        <dbReference type="SAM" id="MobiDB-lite"/>
    </source>
</evidence>
<accession>A0A1E3S7P6</accession>
<feature type="transmembrane region" description="Helical" evidence="2">
    <location>
        <begin position="448"/>
        <end position="468"/>
    </location>
</feature>
<dbReference type="PANTHER" id="PTHR38442:SF1">
    <property type="entry name" value="INNER MEMBRANE PROTEIN"/>
    <property type="match status" value="1"/>
</dbReference>
<dbReference type="EMBL" id="MVHT01000076">
    <property type="protein sequence ID" value="ORA97350.1"/>
    <property type="molecule type" value="Genomic_DNA"/>
</dbReference>
<feature type="transmembrane region" description="Helical" evidence="2">
    <location>
        <begin position="99"/>
        <end position="126"/>
    </location>
</feature>
<dbReference type="Proteomes" id="UP000192739">
    <property type="component" value="Unassembled WGS sequence"/>
</dbReference>
<dbReference type="InterPro" id="IPR007383">
    <property type="entry name" value="DUF445"/>
</dbReference>
<feature type="region of interest" description="Disordered" evidence="1">
    <location>
        <begin position="15"/>
        <end position="54"/>
    </location>
</feature>
<protein>
    <recommendedName>
        <fullName evidence="5">DUF445 domain-containing protein</fullName>
    </recommendedName>
</protein>